<dbReference type="InterPro" id="IPR041657">
    <property type="entry name" value="HTH_17"/>
</dbReference>
<evidence type="ECO:0000313" key="2">
    <source>
        <dbReference type="EMBL" id="RIT44064.1"/>
    </source>
</evidence>
<organism evidence="2 3">
    <name type="scientific">Mycobacteroides abscessus</name>
    <dbReference type="NCBI Taxonomy" id="36809"/>
    <lineage>
        <taxon>Bacteria</taxon>
        <taxon>Bacillati</taxon>
        <taxon>Actinomycetota</taxon>
        <taxon>Actinomycetes</taxon>
        <taxon>Mycobacteriales</taxon>
        <taxon>Mycobacteriaceae</taxon>
        <taxon>Mycobacteroides</taxon>
    </lineage>
</organism>
<dbReference type="SUPFAM" id="SSF46955">
    <property type="entry name" value="Putative DNA-binding domain"/>
    <property type="match status" value="1"/>
</dbReference>
<evidence type="ECO:0000259" key="1">
    <source>
        <dbReference type="Pfam" id="PF12728"/>
    </source>
</evidence>
<comment type="caution">
    <text evidence="2">The sequence shown here is derived from an EMBL/GenBank/DDBJ whole genome shotgun (WGS) entry which is preliminary data.</text>
</comment>
<dbReference type="Pfam" id="PF12728">
    <property type="entry name" value="HTH_17"/>
    <property type="match status" value="1"/>
</dbReference>
<sequence>MTTKEVASEYPVKEPTLRAWRSADQGPASYTSGPNGRVYYKRVEVAEWFARQEAISRRGDVA</sequence>
<dbReference type="AlphaFoldDB" id="A0ABD7HVU1"/>
<reference evidence="2 3" key="1">
    <citation type="submission" date="2018-08" db="EMBL/GenBank/DDBJ databases">
        <title>Linezolid Resistance in Mycobacterium abscessus: MIC Distribution and Comprehensive Investigation of Resistance Mechanisms.</title>
        <authorList>
            <person name="Ye M."/>
            <person name="Xu L."/>
            <person name="Zou Y."/>
            <person name="Li B."/>
            <person name="Guo Q."/>
            <person name="Zhang Y."/>
            <person name="Zhan M."/>
            <person name="Xu B."/>
            <person name="Yu F."/>
            <person name="Zhang Z."/>
            <person name="Chu H."/>
        </authorList>
    </citation>
    <scope>NUCLEOTIDE SEQUENCE [LARGE SCALE GENOMIC DNA]</scope>
    <source>
        <strain evidence="2 3">G143</strain>
    </source>
</reference>
<protein>
    <submittedName>
        <fullName evidence="2">DNA-binding protein</fullName>
    </submittedName>
</protein>
<gene>
    <name evidence="2" type="ORF">D2E76_01710</name>
</gene>
<dbReference type="Proteomes" id="UP000284557">
    <property type="component" value="Unassembled WGS sequence"/>
</dbReference>
<feature type="domain" description="Helix-turn-helix" evidence="1">
    <location>
        <begin position="1"/>
        <end position="52"/>
    </location>
</feature>
<evidence type="ECO:0000313" key="3">
    <source>
        <dbReference type="Proteomes" id="UP000284557"/>
    </source>
</evidence>
<proteinExistence type="predicted"/>
<dbReference type="InterPro" id="IPR009061">
    <property type="entry name" value="DNA-bd_dom_put_sf"/>
</dbReference>
<accession>A0ABD7HVU1</accession>
<keyword evidence="2" id="KW-0238">DNA-binding</keyword>
<dbReference type="GO" id="GO:0003677">
    <property type="term" value="F:DNA binding"/>
    <property type="evidence" value="ECO:0007669"/>
    <property type="project" value="UniProtKB-KW"/>
</dbReference>
<name>A0ABD7HVU1_9MYCO</name>
<dbReference type="EMBL" id="QXBN01000001">
    <property type="protein sequence ID" value="RIT44064.1"/>
    <property type="molecule type" value="Genomic_DNA"/>
</dbReference>